<evidence type="ECO:0008006" key="3">
    <source>
        <dbReference type="Google" id="ProtNLM"/>
    </source>
</evidence>
<dbReference type="Gene3D" id="3.90.550.10">
    <property type="entry name" value="Spore Coat Polysaccharide Biosynthesis Protein SpsA, Chain A"/>
    <property type="match status" value="1"/>
</dbReference>
<accession>A0AA91YZT3</accession>
<sequence length="309" mass="35971">MKIQDIHKYKLPYNKRIKGLNWILNRFVMVSENLLLRKQPIKNCIGKSKGEKKIILSMTTYPGRNNIVGWTIKSLLNQSVPVDRFILWLAEEQYPEEDIPQEIQQYMQYGLEVRFCNDLRSHKKYYYSMLENPDAIVITVDDDVIYPEDTVEKLLRMHKKYPNTVICNQARWIAVEGDRLAPYVKWRTMLPEKVEQPSYRILPIGEGGILYPPGVLYKELFSEELLMSLAPSVDDLWLKFMAVKQGTRAMVSEPEQRGLCPVWVVGQPSSSLQSQNVQGGNNDIAIEKIMRHYPELFAILQNDTSRFVK</sequence>
<dbReference type="EMBL" id="NPBQ01000114">
    <property type="protein sequence ID" value="PAD81695.1"/>
    <property type="molecule type" value="Genomic_DNA"/>
</dbReference>
<organism evidence="1 2">
    <name type="scientific">Niallia circulans</name>
    <name type="common">Bacillus circulans</name>
    <dbReference type="NCBI Taxonomy" id="1397"/>
    <lineage>
        <taxon>Bacteria</taxon>
        <taxon>Bacillati</taxon>
        <taxon>Bacillota</taxon>
        <taxon>Bacilli</taxon>
        <taxon>Bacillales</taxon>
        <taxon>Bacillaceae</taxon>
        <taxon>Niallia</taxon>
    </lineage>
</organism>
<comment type="caution">
    <text evidence="1">The sequence shown here is derived from an EMBL/GenBank/DDBJ whole genome shotgun (WGS) entry which is preliminary data.</text>
</comment>
<proteinExistence type="predicted"/>
<name>A0AA91YZT3_NIACI</name>
<dbReference type="SUPFAM" id="SSF53448">
    <property type="entry name" value="Nucleotide-diphospho-sugar transferases"/>
    <property type="match status" value="1"/>
</dbReference>
<dbReference type="RefSeq" id="WP_095332683.1">
    <property type="nucleotide sequence ID" value="NZ_NPBQ01000114.1"/>
</dbReference>
<reference evidence="1 2" key="1">
    <citation type="submission" date="2017-07" db="EMBL/GenBank/DDBJ databases">
        <title>Isolation and whole genome analysis of endospore-forming bacteria from heroin.</title>
        <authorList>
            <person name="Kalinowski J."/>
            <person name="Ahrens B."/>
            <person name="Al-Dilaimi A."/>
            <person name="Winkler A."/>
            <person name="Wibberg D."/>
            <person name="Schleenbecker U."/>
            <person name="Ruckert C."/>
            <person name="Wolfel R."/>
            <person name="Grass G."/>
        </authorList>
    </citation>
    <scope>NUCLEOTIDE SEQUENCE [LARGE SCALE GENOMIC DNA]</scope>
    <source>
        <strain evidence="1 2">7521-2</strain>
    </source>
</reference>
<gene>
    <name evidence="1" type="ORF">CHH57_18790</name>
</gene>
<dbReference type="InterPro" id="IPR029044">
    <property type="entry name" value="Nucleotide-diphossugar_trans"/>
</dbReference>
<evidence type="ECO:0000313" key="2">
    <source>
        <dbReference type="Proteomes" id="UP000216961"/>
    </source>
</evidence>
<dbReference type="AlphaFoldDB" id="A0AA91YZT3"/>
<protein>
    <recommendedName>
        <fullName evidence="3">Glycosyltransferase</fullName>
    </recommendedName>
</protein>
<dbReference type="Proteomes" id="UP000216961">
    <property type="component" value="Unassembled WGS sequence"/>
</dbReference>
<evidence type="ECO:0000313" key="1">
    <source>
        <dbReference type="EMBL" id="PAD81695.1"/>
    </source>
</evidence>